<dbReference type="AlphaFoldDB" id="A0A1G9C2J8"/>
<proteinExistence type="predicted"/>
<dbReference type="OrthoDB" id="4480133at2"/>
<dbReference type="PANTHER" id="PTHR46796:SF6">
    <property type="entry name" value="ARAC SUBFAMILY"/>
    <property type="match status" value="1"/>
</dbReference>
<evidence type="ECO:0000313" key="5">
    <source>
        <dbReference type="EMBL" id="SDK45505.1"/>
    </source>
</evidence>
<dbReference type="InterPro" id="IPR050204">
    <property type="entry name" value="AraC_XylS_family_regulators"/>
</dbReference>
<accession>A0A1G9C2J8</accession>
<evidence type="ECO:0000259" key="4">
    <source>
        <dbReference type="PROSITE" id="PS01124"/>
    </source>
</evidence>
<dbReference type="GO" id="GO:0003700">
    <property type="term" value="F:DNA-binding transcription factor activity"/>
    <property type="evidence" value="ECO:0007669"/>
    <property type="project" value="InterPro"/>
</dbReference>
<evidence type="ECO:0000256" key="3">
    <source>
        <dbReference type="ARBA" id="ARBA00023163"/>
    </source>
</evidence>
<dbReference type="SUPFAM" id="SSF46689">
    <property type="entry name" value="Homeodomain-like"/>
    <property type="match status" value="1"/>
</dbReference>
<protein>
    <submittedName>
        <fullName evidence="5">AraC-type DNA-binding protein</fullName>
    </submittedName>
</protein>
<sequence length="274" mass="31690">MVSNADRITSCYLGPQISPEQFVAEHMFLFLLKGTLHGYDGHRHHTLRPGECCLVRKNQLARYTKQKDEGQFEKVVVIFDAPFLKSYQERHAVTAEPAHVSGPFVRLEPGELIPTFIRSLRPYYQMGGQIDDAFAHVKREELLLILLRTHPKLAALFFDFGPPHKVDLEAFMHRHYKFNVSIERFAFLTGRSLSAFKRDFRQIFSDTPSRWLVQRRLEEAYFLLDHEGGKPSDIYLDLGFEDLSHFSFAFKKKYGVAPTQLSKNVSVLRPSPMT</sequence>
<evidence type="ECO:0000313" key="6">
    <source>
        <dbReference type="Proteomes" id="UP000198510"/>
    </source>
</evidence>
<dbReference type="SUPFAM" id="SSF51215">
    <property type="entry name" value="Regulatory protein AraC"/>
    <property type="match status" value="1"/>
</dbReference>
<keyword evidence="2 5" id="KW-0238">DNA-binding</keyword>
<dbReference type="InterPro" id="IPR054015">
    <property type="entry name" value="ExsA-like_N"/>
</dbReference>
<dbReference type="PANTHER" id="PTHR46796">
    <property type="entry name" value="HTH-TYPE TRANSCRIPTIONAL ACTIVATOR RHAS-RELATED"/>
    <property type="match status" value="1"/>
</dbReference>
<dbReference type="GO" id="GO:0043565">
    <property type="term" value="F:sequence-specific DNA binding"/>
    <property type="evidence" value="ECO:0007669"/>
    <property type="project" value="InterPro"/>
</dbReference>
<feature type="domain" description="HTH araC/xylS-type" evidence="4">
    <location>
        <begin position="166"/>
        <end position="264"/>
    </location>
</feature>
<dbReference type="PROSITE" id="PS01124">
    <property type="entry name" value="HTH_ARAC_FAMILY_2"/>
    <property type="match status" value="1"/>
</dbReference>
<keyword evidence="1" id="KW-0805">Transcription regulation</keyword>
<dbReference type="InterPro" id="IPR037923">
    <property type="entry name" value="HTH-like"/>
</dbReference>
<dbReference type="EMBL" id="FNFO01000002">
    <property type="protein sequence ID" value="SDK45505.1"/>
    <property type="molecule type" value="Genomic_DNA"/>
</dbReference>
<reference evidence="5 6" key="1">
    <citation type="submission" date="2016-10" db="EMBL/GenBank/DDBJ databases">
        <authorList>
            <person name="de Groot N.N."/>
        </authorList>
    </citation>
    <scope>NUCLEOTIDE SEQUENCE [LARGE SCALE GENOMIC DNA]</scope>
    <source>
        <strain evidence="5 6">DSM 25186</strain>
    </source>
</reference>
<dbReference type="STRING" id="1075417.SAMN05421823_102773"/>
<gene>
    <name evidence="5" type="ORF">SAMN05421823_102773</name>
</gene>
<keyword evidence="3" id="KW-0804">Transcription</keyword>
<dbReference type="Pfam" id="PF12833">
    <property type="entry name" value="HTH_18"/>
    <property type="match status" value="1"/>
</dbReference>
<dbReference type="InterPro" id="IPR018060">
    <property type="entry name" value="HTH_AraC"/>
</dbReference>
<dbReference type="RefSeq" id="WP_089680685.1">
    <property type="nucleotide sequence ID" value="NZ_FNFO01000002.1"/>
</dbReference>
<dbReference type="Pfam" id="PF22200">
    <property type="entry name" value="ExsA_N"/>
    <property type="match status" value="1"/>
</dbReference>
<dbReference type="Gene3D" id="1.10.10.60">
    <property type="entry name" value="Homeodomain-like"/>
    <property type="match status" value="1"/>
</dbReference>
<keyword evidence="6" id="KW-1185">Reference proteome</keyword>
<organism evidence="5 6">
    <name type="scientific">Catalinimonas alkaloidigena</name>
    <dbReference type="NCBI Taxonomy" id="1075417"/>
    <lineage>
        <taxon>Bacteria</taxon>
        <taxon>Pseudomonadati</taxon>
        <taxon>Bacteroidota</taxon>
        <taxon>Cytophagia</taxon>
        <taxon>Cytophagales</taxon>
        <taxon>Catalimonadaceae</taxon>
        <taxon>Catalinimonas</taxon>
    </lineage>
</organism>
<evidence type="ECO:0000256" key="1">
    <source>
        <dbReference type="ARBA" id="ARBA00023015"/>
    </source>
</evidence>
<dbReference type="Proteomes" id="UP000198510">
    <property type="component" value="Unassembled WGS sequence"/>
</dbReference>
<name>A0A1G9C2J8_9BACT</name>
<dbReference type="InterPro" id="IPR009057">
    <property type="entry name" value="Homeodomain-like_sf"/>
</dbReference>
<evidence type="ECO:0000256" key="2">
    <source>
        <dbReference type="ARBA" id="ARBA00023125"/>
    </source>
</evidence>
<dbReference type="SMART" id="SM00342">
    <property type="entry name" value="HTH_ARAC"/>
    <property type="match status" value="1"/>
</dbReference>